<reference evidence="3" key="1">
    <citation type="submission" date="2009-11" db="EMBL/GenBank/DDBJ databases">
        <title>The complete chromosome of Xylanimonas cellulosilytica DSM 15894.</title>
        <authorList>
            <consortium name="US DOE Joint Genome Institute (JGI-PGF)"/>
            <person name="Lucas S."/>
            <person name="Copeland A."/>
            <person name="Lapidus A."/>
            <person name="Glavina del Rio T."/>
            <person name="Dalin E."/>
            <person name="Tice H."/>
            <person name="Bruce D."/>
            <person name="Goodwin L."/>
            <person name="Pitluck S."/>
            <person name="Kyrpides N."/>
            <person name="Mavromatis K."/>
            <person name="Ivanova N."/>
            <person name="Mikhailova N."/>
            <person name="Foster B."/>
            <person name="Clum A."/>
            <person name="Brettin T."/>
            <person name="Detter J.C."/>
            <person name="Han C."/>
            <person name="Larimer F."/>
            <person name="Land M."/>
            <person name="Hauser L."/>
            <person name="Markowitz V."/>
            <person name="Cheng J.F."/>
            <person name="Hugenholtz P."/>
            <person name="Woyke T."/>
            <person name="Wu D."/>
            <person name="Gehrich-Schroeter G."/>
            <person name="Schneider S."/>
            <person name="Pukall S.R."/>
            <person name="Klenk H.P."/>
            <person name="Eisen J.A."/>
        </authorList>
    </citation>
    <scope>NUCLEOTIDE SEQUENCE [LARGE SCALE GENOMIC DNA]</scope>
    <source>
        <strain evidence="3">DSM 15894 / CECT 5975 / LMG 20990 / XIL07</strain>
    </source>
</reference>
<dbReference type="SUPFAM" id="SSF52540">
    <property type="entry name" value="P-loop containing nucleoside triphosphate hydrolases"/>
    <property type="match status" value="1"/>
</dbReference>
<evidence type="ECO:0000313" key="2">
    <source>
        <dbReference type="EMBL" id="ACZ31883.1"/>
    </source>
</evidence>
<protein>
    <recommendedName>
        <fullName evidence="1">ATPase AAA-type core domain-containing protein</fullName>
    </recommendedName>
</protein>
<dbReference type="Gene3D" id="3.40.50.300">
    <property type="entry name" value="P-loop containing nucleotide triphosphate hydrolases"/>
    <property type="match status" value="2"/>
</dbReference>
<organism evidence="2 3">
    <name type="scientific">Xylanimonas cellulosilytica (strain DSM 15894 / JCM 12276 / CECT 5975 / KCTC 9989 / LMG 20990 / NBRC 107835 / XIL07)</name>
    <dbReference type="NCBI Taxonomy" id="446471"/>
    <lineage>
        <taxon>Bacteria</taxon>
        <taxon>Bacillati</taxon>
        <taxon>Actinomycetota</taxon>
        <taxon>Actinomycetes</taxon>
        <taxon>Micrococcales</taxon>
        <taxon>Promicromonosporaceae</taxon>
        <taxon>Xylanimonas</taxon>
    </lineage>
</organism>
<dbReference type="HOGENOM" id="CLU_046693_2_0_11"/>
<dbReference type="Proteomes" id="UP000002255">
    <property type="component" value="Chromosome"/>
</dbReference>
<feature type="domain" description="ATPase AAA-type core" evidence="1">
    <location>
        <begin position="42"/>
        <end position="366"/>
    </location>
</feature>
<evidence type="ECO:0000313" key="3">
    <source>
        <dbReference type="Proteomes" id="UP000002255"/>
    </source>
</evidence>
<keyword evidence="3" id="KW-1185">Reference proteome</keyword>
<dbReference type="RefSeq" id="WP_012879625.1">
    <property type="nucleotide sequence ID" value="NC_013530.1"/>
</dbReference>
<dbReference type="STRING" id="446471.Xcel_2870"/>
<evidence type="ECO:0000259" key="1">
    <source>
        <dbReference type="Pfam" id="PF13304"/>
    </source>
</evidence>
<dbReference type="EMBL" id="CP001821">
    <property type="protein sequence ID" value="ACZ31883.1"/>
    <property type="molecule type" value="Genomic_DNA"/>
</dbReference>
<sequence>MLLSFAVENFRAFHAAQEFTMRRVGRSEVEQGASWDPRVSTIAAVYGANASGKSTLTDAIAYLQTMVRDSYTSLSVSGGTNVQPFLLDEGSSGRPSSFEIEFRAGDGLDYQYGFTVDRRAVLAEWLWVYRTARRSLIFMRERGGEEIAFGPSFRGDRQQLGEVAVTRPNTLTLSVGAQLGNRLLVPVHTAITSAVTIHGGRHPQLDARDAWDVVDMIEERPDLRDRLVGLLRSADLGIHGVSVRDLPSDERLEAQLTKALDGMGWTSAQVERFVRRQRRQLTLTHGSPGGARPLPFAAESMGTQQLVALAPSLIRALIDGSTVVVDEIDTSLHPVMVRAIVEMFASPESNPNQAQLVFTTHDTSLLGRSLSAEAVVSRDQVWRTEKDPATGVSVLAAFSDYSPRKSENLERGYLLGRYGGVPVIDRFGPADAELG</sequence>
<dbReference type="eggNOG" id="COG1106">
    <property type="taxonomic scope" value="Bacteria"/>
</dbReference>
<name>D1BYL1_XYLCX</name>
<reference evidence="2 3" key="2">
    <citation type="journal article" date="2010" name="Stand. Genomic Sci.">
        <title>Complete genome sequence of Xylanimonas cellulosilytica type strain (XIL07).</title>
        <authorList>
            <person name="Foster B."/>
            <person name="Pukall R."/>
            <person name="Abt B."/>
            <person name="Nolan M."/>
            <person name="Glavina Del Rio T."/>
            <person name="Chen F."/>
            <person name="Lucas S."/>
            <person name="Tice H."/>
            <person name="Pitluck S."/>
            <person name="Cheng J.-F."/>
            <person name="Chertkov O."/>
            <person name="Brettin T."/>
            <person name="Han C."/>
            <person name="Detter J.C."/>
            <person name="Bruce D."/>
            <person name="Goodwin L."/>
            <person name="Ivanova N."/>
            <person name="Mavromatis K."/>
            <person name="Pati A."/>
            <person name="Mikhailova N."/>
            <person name="Chen A."/>
            <person name="Palaniappan K."/>
            <person name="Land M."/>
            <person name="Hauser L."/>
            <person name="Chang Y.-J."/>
            <person name="Jeffries C.D."/>
            <person name="Chain P."/>
            <person name="Rohde M."/>
            <person name="Goeker M."/>
            <person name="Bristow J."/>
            <person name="Eisen J.A."/>
            <person name="Markowitz V."/>
            <person name="Hugenholtz P."/>
            <person name="Kyrpides N.C."/>
            <person name="Klenk H.-P."/>
            <person name="Lapidus A."/>
        </authorList>
    </citation>
    <scope>NUCLEOTIDE SEQUENCE [LARGE SCALE GENOMIC DNA]</scope>
    <source>
        <strain evidence="3">DSM 15894 / CECT 5975 / LMG 20990 / XIL07</strain>
    </source>
</reference>
<dbReference type="PANTHER" id="PTHR40396:SF1">
    <property type="entry name" value="ATPASE AAA-TYPE CORE DOMAIN-CONTAINING PROTEIN"/>
    <property type="match status" value="1"/>
</dbReference>
<dbReference type="InterPro" id="IPR027417">
    <property type="entry name" value="P-loop_NTPase"/>
</dbReference>
<dbReference type="PANTHER" id="PTHR40396">
    <property type="entry name" value="ATPASE-LIKE PROTEIN"/>
    <property type="match status" value="1"/>
</dbReference>
<dbReference type="GO" id="GO:0016887">
    <property type="term" value="F:ATP hydrolysis activity"/>
    <property type="evidence" value="ECO:0007669"/>
    <property type="project" value="InterPro"/>
</dbReference>
<proteinExistence type="predicted"/>
<dbReference type="InterPro" id="IPR003959">
    <property type="entry name" value="ATPase_AAA_core"/>
</dbReference>
<accession>D1BYL1</accession>
<dbReference type="KEGG" id="xce:Xcel_2870"/>
<dbReference type="Pfam" id="PF13304">
    <property type="entry name" value="AAA_21"/>
    <property type="match status" value="1"/>
</dbReference>
<gene>
    <name evidence="2" type="ordered locus">Xcel_2870</name>
</gene>
<dbReference type="AlphaFoldDB" id="D1BYL1"/>
<dbReference type="GO" id="GO:0005524">
    <property type="term" value="F:ATP binding"/>
    <property type="evidence" value="ECO:0007669"/>
    <property type="project" value="InterPro"/>
</dbReference>